<dbReference type="PANTHER" id="PTHR38048">
    <property type="entry name" value="EXPRESSED PROTEIN"/>
    <property type="match status" value="1"/>
</dbReference>
<sequence>MASLKFVAFIILQTIAFSIFLRSPYMMTTASPSKKWADGPMALVTTPQYETKKTDIFTVGATHMCLLHNAIIRGFNTIYLQAPHIQEADKADFIGYSLTWFRFVKSHHDDEELNLFPKMEEVLGDKTIWTETHEEHESFLGGLGEFYKYLSELPSPSDLSDKELIRIMDSFRDDFEGHFHSEIATIAAMASHPKAPAEGSEEATAAGLIFKTWGKATVTKAGTWDVVPFFLLNLDRTVEDGMWANWPPMPAPIKWGLINLAGSWYGSWWKFASCDSQGQPRELYALGAGSSGEAPKSEL</sequence>
<protein>
    <recommendedName>
        <fullName evidence="1">Hemerythrin-like domain-containing protein</fullName>
    </recommendedName>
</protein>
<evidence type="ECO:0000313" key="2">
    <source>
        <dbReference type="EMBL" id="CAG9989774.1"/>
    </source>
</evidence>
<accession>A0A9N9Y5G8</accession>
<dbReference type="PANTHER" id="PTHR38048:SF2">
    <property type="entry name" value="HEMERYTHRIN-LIKE DOMAIN-CONTAINING PROTEIN"/>
    <property type="match status" value="1"/>
</dbReference>
<comment type="caution">
    <text evidence="2">The sequence shown here is derived from an EMBL/GenBank/DDBJ whole genome shotgun (WGS) entry which is preliminary data.</text>
</comment>
<dbReference type="Proteomes" id="UP000754883">
    <property type="component" value="Unassembled WGS sequence"/>
</dbReference>
<keyword evidence="3" id="KW-1185">Reference proteome</keyword>
<reference evidence="2" key="1">
    <citation type="submission" date="2021-10" db="EMBL/GenBank/DDBJ databases">
        <authorList>
            <person name="Piombo E."/>
        </authorList>
    </citation>
    <scope>NUCLEOTIDE SEQUENCE</scope>
</reference>
<gene>
    <name evidence="2" type="ORF">CBYS24578_00005421</name>
</gene>
<name>A0A9N9Y5G8_9HYPO</name>
<proteinExistence type="predicted"/>
<dbReference type="CDD" id="cd12108">
    <property type="entry name" value="Hr-like"/>
    <property type="match status" value="1"/>
</dbReference>
<dbReference type="EMBL" id="CABFNO020001467">
    <property type="protein sequence ID" value="CAG9989774.1"/>
    <property type="molecule type" value="Genomic_DNA"/>
</dbReference>
<dbReference type="AlphaFoldDB" id="A0A9N9Y5G8"/>
<evidence type="ECO:0000313" key="3">
    <source>
        <dbReference type="Proteomes" id="UP000754883"/>
    </source>
</evidence>
<organism evidence="2 3">
    <name type="scientific">Clonostachys byssicola</name>
    <dbReference type="NCBI Taxonomy" id="160290"/>
    <lineage>
        <taxon>Eukaryota</taxon>
        <taxon>Fungi</taxon>
        <taxon>Dikarya</taxon>
        <taxon>Ascomycota</taxon>
        <taxon>Pezizomycotina</taxon>
        <taxon>Sordariomycetes</taxon>
        <taxon>Hypocreomycetidae</taxon>
        <taxon>Hypocreales</taxon>
        <taxon>Bionectriaceae</taxon>
        <taxon>Clonostachys</taxon>
    </lineage>
</organism>
<dbReference type="InterPro" id="IPR053206">
    <property type="entry name" value="Dimeric_xanthone_biosynth"/>
</dbReference>
<dbReference type="Pfam" id="PF01814">
    <property type="entry name" value="Hemerythrin"/>
    <property type="match status" value="1"/>
</dbReference>
<dbReference type="InterPro" id="IPR012312">
    <property type="entry name" value="Hemerythrin-like"/>
</dbReference>
<dbReference type="Gene3D" id="1.20.120.520">
    <property type="entry name" value="nmb1532 protein domain like"/>
    <property type="match status" value="1"/>
</dbReference>
<feature type="domain" description="Hemerythrin-like" evidence="1">
    <location>
        <begin position="68"/>
        <end position="189"/>
    </location>
</feature>
<dbReference type="OrthoDB" id="58416at2759"/>
<evidence type="ECO:0000259" key="1">
    <source>
        <dbReference type="Pfam" id="PF01814"/>
    </source>
</evidence>